<dbReference type="PANTHER" id="PTHR21669:SF10">
    <property type="entry name" value="UBINUCLEIN-2"/>
    <property type="match status" value="1"/>
</dbReference>
<comment type="similarity">
    <text evidence="1">Belongs to the ubinuclein family.</text>
</comment>
<feature type="compositionally biased region" description="Polar residues" evidence="3">
    <location>
        <begin position="793"/>
        <end position="807"/>
    </location>
</feature>
<dbReference type="Proteomes" id="UP001187315">
    <property type="component" value="Unassembled WGS sequence"/>
</dbReference>
<feature type="region of interest" description="Disordered" evidence="3">
    <location>
        <begin position="92"/>
        <end position="112"/>
    </location>
</feature>
<feature type="region of interest" description="Disordered" evidence="3">
    <location>
        <begin position="1"/>
        <end position="63"/>
    </location>
</feature>
<sequence>MAEHRKVPFVTLSAFSSTTATAAPSAGSEARKRRVDADAEPRVSRETGLGAPEAPHSGKAQRHTVRININLPESNELSFPEYSYSELLQTRKSSPAVKQTHGPYDDEQRQKQEAEALARKFEDKYGSGCRTKHKDRVQDLIDIGFGYDENDSFIDNSEAYDELVPASLTTKLGGFYINTGTLQFRNTSETESDDGERTADTSKGDEESEVKKRKRRDEAELEDEEKKKMKNNRLTKSGAACRLEKKSKKLMLASMLKRFVSEKKEMSKLNLTHNTQLLHGDFLLSDLTSDPATMSLLTSANESELQDLLNDLDFSSLDSAPQMNNGLMCTGASLRTADGACVNPEAEIVCPPPPPLPKGLPAPLVKRIEDLRAASRQFDEEGRKKFFTLDMNNILLDIELQVQQQSPSVRSAVYSHLEAFVPCNKEALLKRLKKLSLNIQDDRLRTPLLKLKLAVCSVMPEQTARYNMDCMAKVAAKQQMEDGERNVSEDEEEEKPGKRVMGPRKKFIWDDKLRTLLCNLVRVKLRCYEQEKSSLSVEDYLKVFMENEVKPLWPKGWMQARMLFKESRTVHGHLTDLVKKRIFSTPKPVKVCEMGFDPVPCVSPAPFSHLPSETICLSDSLDEDLATNSLESIAQALTLLNGINPNSAPSTSSTPPVVAKPHPHTASPTPSSQSSMPKDVSSVQRQTVTPASKPSNTSTTTPAAKPRPPPTTTPLQKPFGTVGIKSGGATPPTAQIKNPSKKLCVDGGAQKPSLNSLNPKSFHQVTTPSSPLPFIQKKATPTGHHQQRFITPMQATITKSSQSSNSPIIKLTHRPPAQTTPSGSTHRPPAQTTPSGSTHRPPAQTTPSGSTHCPPAQTTPSGSTHRLPAQPMLSVSAHRPPVQSPAHQPPTLTVPPGSTHRSSVSTPSPPTTVHHPSITTPTSGHINRPSASNSQNIGPAHHAPASKPPASSSTHRSLVSTPPSPSSHRTSVQTPPSSAYRPSVPTPPPNLTHRSPVTTPPSVSSPAPSSCPPVLTPPTQYNPKSSGFKPPFSHAPVATPHTSSFQGCNLTSTSVATNHGQRQRSVGGANQSNMSANCASSMGLPSLSDSALLNQVSSVPLGLGMFGGLVPVSLPFQFPLLNFAPAGAATHPPSSGYTLSPNLFKSLQSGVQALPPHLQLAFSESNQSQGGDVKRK</sequence>
<evidence type="ECO:0000313" key="7">
    <source>
        <dbReference type="Proteomes" id="UP001187315"/>
    </source>
</evidence>
<evidence type="ECO:0000259" key="4">
    <source>
        <dbReference type="Pfam" id="PF08729"/>
    </source>
</evidence>
<organism evidence="6 7">
    <name type="scientific">Tachysurus vachellii</name>
    <name type="common">Darkbarbel catfish</name>
    <name type="synonym">Pelteobagrus vachellii</name>
    <dbReference type="NCBI Taxonomy" id="175792"/>
    <lineage>
        <taxon>Eukaryota</taxon>
        <taxon>Metazoa</taxon>
        <taxon>Chordata</taxon>
        <taxon>Craniata</taxon>
        <taxon>Vertebrata</taxon>
        <taxon>Euteleostomi</taxon>
        <taxon>Actinopterygii</taxon>
        <taxon>Neopterygii</taxon>
        <taxon>Teleostei</taxon>
        <taxon>Ostariophysi</taxon>
        <taxon>Siluriformes</taxon>
        <taxon>Bagridae</taxon>
        <taxon>Tachysurus</taxon>
    </lineage>
</organism>
<gene>
    <name evidence="6" type="ORF">Q7C36_005261</name>
</gene>
<evidence type="ECO:0000259" key="5">
    <source>
        <dbReference type="Pfam" id="PF14075"/>
    </source>
</evidence>
<feature type="compositionally biased region" description="Basic and acidic residues" evidence="3">
    <location>
        <begin position="103"/>
        <end position="112"/>
    </location>
</feature>
<dbReference type="GO" id="GO:0005634">
    <property type="term" value="C:nucleus"/>
    <property type="evidence" value="ECO:0007669"/>
    <property type="project" value="TreeGrafter"/>
</dbReference>
<keyword evidence="2" id="KW-0597">Phosphoprotein</keyword>
<evidence type="ECO:0000313" key="6">
    <source>
        <dbReference type="EMBL" id="KAK2857342.1"/>
    </source>
</evidence>
<evidence type="ECO:0000256" key="1">
    <source>
        <dbReference type="ARBA" id="ARBA00009911"/>
    </source>
</evidence>
<feature type="compositionally biased region" description="Basic and acidic residues" evidence="3">
    <location>
        <begin position="35"/>
        <end position="45"/>
    </location>
</feature>
<reference evidence="6" key="1">
    <citation type="submission" date="2023-08" db="EMBL/GenBank/DDBJ databases">
        <title>Pelteobagrus vachellii genome.</title>
        <authorList>
            <person name="Liu H."/>
        </authorList>
    </citation>
    <scope>NUCLEOTIDE SEQUENCE</scope>
    <source>
        <strain evidence="6">PRFRI_2022a</strain>
        <tissue evidence="6">Muscle</tissue>
    </source>
</reference>
<evidence type="ECO:0008006" key="8">
    <source>
        <dbReference type="Google" id="ProtNLM"/>
    </source>
</evidence>
<dbReference type="EMBL" id="JAVHJS010000005">
    <property type="protein sequence ID" value="KAK2857342.1"/>
    <property type="molecule type" value="Genomic_DNA"/>
</dbReference>
<feature type="compositionally biased region" description="Polar residues" evidence="3">
    <location>
        <begin position="752"/>
        <end position="769"/>
    </location>
</feature>
<feature type="compositionally biased region" description="Polar residues" evidence="3">
    <location>
        <begin position="968"/>
        <end position="977"/>
    </location>
</feature>
<evidence type="ECO:0000256" key="3">
    <source>
        <dbReference type="SAM" id="MobiDB-lite"/>
    </source>
</evidence>
<protein>
    <recommendedName>
        <fullName evidence="8">Ubinuclein-2-like</fullName>
    </recommendedName>
</protein>
<feature type="compositionally biased region" description="Low complexity" evidence="3">
    <location>
        <begin position="939"/>
        <end position="953"/>
    </location>
</feature>
<keyword evidence="7" id="KW-1185">Reference proteome</keyword>
<feature type="domain" description="Ubinuclein middle" evidence="5">
    <location>
        <begin position="356"/>
        <end position="565"/>
    </location>
</feature>
<dbReference type="AlphaFoldDB" id="A0AA88NQB6"/>
<feature type="compositionally biased region" description="Low complexity" evidence="3">
    <location>
        <begin position="11"/>
        <end position="28"/>
    </location>
</feature>
<feature type="compositionally biased region" description="Polar residues" evidence="3">
    <location>
        <begin position="681"/>
        <end position="696"/>
    </location>
</feature>
<comment type="caution">
    <text evidence="6">The sequence shown here is derived from an EMBL/GenBank/DDBJ whole genome shotgun (WGS) entry which is preliminary data.</text>
</comment>
<feature type="compositionally biased region" description="Low complexity" evidence="3">
    <location>
        <begin position="995"/>
        <end position="1008"/>
    </location>
</feature>
<feature type="domain" description="Hpc2-related" evidence="4">
    <location>
        <begin position="132"/>
        <end position="183"/>
    </location>
</feature>
<dbReference type="GO" id="GO:0006325">
    <property type="term" value="P:chromatin organization"/>
    <property type="evidence" value="ECO:0007669"/>
    <property type="project" value="TreeGrafter"/>
</dbReference>
<name>A0AA88NQB6_TACVA</name>
<dbReference type="InterPro" id="IPR026947">
    <property type="entry name" value="UBN_middle_dom"/>
</dbReference>
<dbReference type="PANTHER" id="PTHR21669">
    <property type="entry name" value="CAPZ-INTERACTING PROTEIN AND RELATED PROTEINS"/>
    <property type="match status" value="1"/>
</dbReference>
<proteinExistence type="inferred from homology"/>
<accession>A0AA88NQB6</accession>
<dbReference type="Pfam" id="PF08729">
    <property type="entry name" value="HUN"/>
    <property type="match status" value="1"/>
</dbReference>
<feature type="compositionally biased region" description="Low complexity" evidence="3">
    <location>
        <begin position="898"/>
        <end position="923"/>
    </location>
</feature>
<dbReference type="InterPro" id="IPR014840">
    <property type="entry name" value="HRD"/>
</dbReference>
<evidence type="ECO:0000256" key="2">
    <source>
        <dbReference type="ARBA" id="ARBA00022553"/>
    </source>
</evidence>
<feature type="compositionally biased region" description="Basic and acidic residues" evidence="3">
    <location>
        <begin position="195"/>
        <end position="205"/>
    </location>
</feature>
<feature type="region of interest" description="Disordered" evidence="3">
    <location>
        <begin position="187"/>
        <end position="238"/>
    </location>
</feature>
<dbReference type="Pfam" id="PF14075">
    <property type="entry name" value="UBN_AB"/>
    <property type="match status" value="1"/>
</dbReference>
<feature type="compositionally biased region" description="Polar residues" evidence="3">
    <location>
        <begin position="817"/>
        <end position="864"/>
    </location>
</feature>
<feature type="compositionally biased region" description="Low complexity" evidence="3">
    <location>
        <begin position="646"/>
        <end position="678"/>
    </location>
</feature>
<feature type="region of interest" description="Disordered" evidence="3">
    <location>
        <begin position="646"/>
        <end position="1041"/>
    </location>
</feature>